<sequence>MENKIMLITYPDSLGGNLHTLEKALSRFFSREVGLVHILPFFPSSGDRGFAPITYGKVEEAFGDWTDIRRLGEQYGLMSDFMINHISRRSPQFLDYQKNRDASPYRELFLNWTRFWGGEPSREEADRIYKRKDRDPYPNGKIHVIHTPGHTMGGVCFCVETDGVSVLVAGDTIWGGFSEKIGSDEQKWKESLDKLCSMHFDLMAFGHTGPVLYSDADARLREAKRQFAVYYNPWFKPMCEQFRY</sequence>
<dbReference type="Pfam" id="PF00753">
    <property type="entry name" value="Lactamase_B"/>
    <property type="match status" value="1"/>
</dbReference>
<dbReference type="SUPFAM" id="SSF51445">
    <property type="entry name" value="(Trans)glycosidases"/>
    <property type="match status" value="1"/>
</dbReference>
<dbReference type="CDD" id="cd06262">
    <property type="entry name" value="metallo-hydrolase-like_MBL-fold"/>
    <property type="match status" value="1"/>
</dbReference>
<dbReference type="Gene3D" id="3.60.15.10">
    <property type="entry name" value="Ribonuclease Z/Hydroxyacylglutathione hydrolase-like"/>
    <property type="match status" value="1"/>
</dbReference>
<evidence type="ECO:0000313" key="4">
    <source>
        <dbReference type="Proteomes" id="UP000824141"/>
    </source>
</evidence>
<name>A0A9D1K194_9FIRM</name>
<accession>A0A9D1K194</accession>
<proteinExistence type="inferred from homology"/>
<gene>
    <name evidence="3" type="ORF">IAD03_02030</name>
</gene>
<feature type="domain" description="Metallo-beta-lactamase" evidence="2">
    <location>
        <begin position="124"/>
        <end position="207"/>
    </location>
</feature>
<organism evidence="3 4">
    <name type="scientific">Candidatus Caccousia stercoris</name>
    <dbReference type="NCBI Taxonomy" id="2840723"/>
    <lineage>
        <taxon>Bacteria</taxon>
        <taxon>Bacillati</taxon>
        <taxon>Bacillota</taxon>
        <taxon>Clostridia</taxon>
        <taxon>Eubacteriales</taxon>
        <taxon>Oscillospiraceae</taxon>
        <taxon>Oscillospiraceae incertae sedis</taxon>
        <taxon>Candidatus Caccousia</taxon>
    </lineage>
</organism>
<dbReference type="PANTHER" id="PTHR38784">
    <property type="entry name" value="SUCROSE PHOSPHORYLASE"/>
    <property type="match status" value="1"/>
</dbReference>
<dbReference type="InterPro" id="IPR017853">
    <property type="entry name" value="GH"/>
</dbReference>
<dbReference type="InterPro" id="IPR001279">
    <property type="entry name" value="Metallo-B-lactamas"/>
</dbReference>
<evidence type="ECO:0000256" key="1">
    <source>
        <dbReference type="ARBA" id="ARBA00008452"/>
    </source>
</evidence>
<reference evidence="3" key="2">
    <citation type="journal article" date="2021" name="PeerJ">
        <title>Extensive microbial diversity within the chicken gut microbiome revealed by metagenomics and culture.</title>
        <authorList>
            <person name="Gilroy R."/>
            <person name="Ravi A."/>
            <person name="Getino M."/>
            <person name="Pursley I."/>
            <person name="Horton D.L."/>
            <person name="Alikhan N.F."/>
            <person name="Baker D."/>
            <person name="Gharbi K."/>
            <person name="Hall N."/>
            <person name="Watson M."/>
            <person name="Adriaenssens E.M."/>
            <person name="Foster-Nyarko E."/>
            <person name="Jarju S."/>
            <person name="Secka A."/>
            <person name="Antonio M."/>
            <person name="Oren A."/>
            <person name="Chaudhuri R.R."/>
            <person name="La Ragione R."/>
            <person name="Hildebrand F."/>
            <person name="Pallen M.J."/>
        </authorList>
    </citation>
    <scope>NUCLEOTIDE SEQUENCE</scope>
    <source>
        <strain evidence="3">6086</strain>
    </source>
</reference>
<dbReference type="SUPFAM" id="SSF56281">
    <property type="entry name" value="Metallo-hydrolase/oxidoreductase"/>
    <property type="match status" value="1"/>
</dbReference>
<comment type="caution">
    <text evidence="3">The sequence shown here is derived from an EMBL/GenBank/DDBJ whole genome shotgun (WGS) entry which is preliminary data.</text>
</comment>
<comment type="similarity">
    <text evidence="1">Belongs to the glycosyl hydrolase 13 family. Sucrose phosphorylase subfamily.</text>
</comment>
<reference evidence="3" key="1">
    <citation type="submission" date="2020-10" db="EMBL/GenBank/DDBJ databases">
        <authorList>
            <person name="Gilroy R."/>
        </authorList>
    </citation>
    <scope>NUCLEOTIDE SEQUENCE</scope>
    <source>
        <strain evidence="3">6086</strain>
    </source>
</reference>
<evidence type="ECO:0000313" key="3">
    <source>
        <dbReference type="EMBL" id="HIS78125.1"/>
    </source>
</evidence>
<dbReference type="AlphaFoldDB" id="A0A9D1K194"/>
<dbReference type="Proteomes" id="UP000824141">
    <property type="component" value="Unassembled WGS sequence"/>
</dbReference>
<dbReference type="Gene3D" id="3.20.20.80">
    <property type="entry name" value="Glycosidases"/>
    <property type="match status" value="1"/>
</dbReference>
<protein>
    <submittedName>
        <fullName evidence="3">MBL fold metallo-hydrolase</fullName>
    </submittedName>
</protein>
<dbReference type="EMBL" id="DVJM01000029">
    <property type="protein sequence ID" value="HIS78125.1"/>
    <property type="molecule type" value="Genomic_DNA"/>
</dbReference>
<dbReference type="PANTHER" id="PTHR38784:SF1">
    <property type="entry name" value="SUCROSE PHOSPHORYLASE"/>
    <property type="match status" value="1"/>
</dbReference>
<dbReference type="InterPro" id="IPR036866">
    <property type="entry name" value="RibonucZ/Hydroxyglut_hydro"/>
</dbReference>
<evidence type="ECO:0000259" key="2">
    <source>
        <dbReference type="Pfam" id="PF00753"/>
    </source>
</evidence>